<dbReference type="PANTHER" id="PTHR22683:SF42">
    <property type="entry name" value="DNA TRANSLOCASE SFTA"/>
    <property type="match status" value="1"/>
</dbReference>
<gene>
    <name evidence="10" type="ORF">RA086_06025</name>
</gene>
<dbReference type="Pfam" id="PF09397">
    <property type="entry name" value="FtsK_gamma"/>
    <property type="match status" value="1"/>
</dbReference>
<proteinExistence type="inferred from homology"/>
<dbReference type="InterPro" id="IPR027417">
    <property type="entry name" value="P-loop_NTPase"/>
</dbReference>
<feature type="region of interest" description="Disordered" evidence="8">
    <location>
        <begin position="21"/>
        <end position="41"/>
    </location>
</feature>
<dbReference type="InterPro" id="IPR050206">
    <property type="entry name" value="FtsK/SpoIIIE/SftA"/>
</dbReference>
<feature type="domain" description="FtsK" evidence="9">
    <location>
        <begin position="531"/>
        <end position="723"/>
    </location>
</feature>
<accession>A0ABU1A8E5</accession>
<dbReference type="Gene3D" id="1.10.10.10">
    <property type="entry name" value="Winged helix-like DNA-binding domain superfamily/Winged helix DNA-binding domain"/>
    <property type="match status" value="1"/>
</dbReference>
<comment type="caution">
    <text evidence="10">The sequence shown here is derived from an EMBL/GenBank/DDBJ whole genome shotgun (WGS) entry which is preliminary data.</text>
</comment>
<keyword evidence="11" id="KW-1185">Reference proteome</keyword>
<feature type="region of interest" description="Disordered" evidence="8">
    <location>
        <begin position="56"/>
        <end position="83"/>
    </location>
</feature>
<dbReference type="SMART" id="SM00382">
    <property type="entry name" value="AAA"/>
    <property type="match status" value="1"/>
</dbReference>
<evidence type="ECO:0000259" key="9">
    <source>
        <dbReference type="PROSITE" id="PS50901"/>
    </source>
</evidence>
<keyword evidence="3 7" id="KW-0547">Nucleotide-binding</keyword>
<evidence type="ECO:0000313" key="11">
    <source>
        <dbReference type="Proteomes" id="UP001227831"/>
    </source>
</evidence>
<evidence type="ECO:0000256" key="6">
    <source>
        <dbReference type="ARBA" id="ARBA00025923"/>
    </source>
</evidence>
<evidence type="ECO:0000256" key="7">
    <source>
        <dbReference type="PROSITE-ProRule" id="PRU00289"/>
    </source>
</evidence>
<dbReference type="InterPro" id="IPR036390">
    <property type="entry name" value="WH_DNA-bd_sf"/>
</dbReference>
<feature type="compositionally biased region" description="Polar residues" evidence="8">
    <location>
        <begin position="56"/>
        <end position="70"/>
    </location>
</feature>
<dbReference type="Gene3D" id="3.30.980.40">
    <property type="match status" value="1"/>
</dbReference>
<dbReference type="InterPro" id="IPR018541">
    <property type="entry name" value="Ftsk_gamma"/>
</dbReference>
<feature type="region of interest" description="Disordered" evidence="8">
    <location>
        <begin position="257"/>
        <end position="278"/>
    </location>
</feature>
<dbReference type="InterPro" id="IPR041027">
    <property type="entry name" value="FtsK_alpha"/>
</dbReference>
<keyword evidence="4 7" id="KW-0067">ATP-binding</keyword>
<evidence type="ECO:0000256" key="1">
    <source>
        <dbReference type="ARBA" id="ARBA00006474"/>
    </source>
</evidence>
<dbReference type="Pfam" id="PF17854">
    <property type="entry name" value="FtsK_alpha"/>
    <property type="match status" value="1"/>
</dbReference>
<dbReference type="SMART" id="SM00843">
    <property type="entry name" value="Ftsk_gamma"/>
    <property type="match status" value="1"/>
</dbReference>
<reference evidence="10 11" key="1">
    <citation type="journal article" date="2023" name="Int. J. Syst. Evol. Microbiol.">
        <title>Lactiplantibacillus brownii sp. nov., a novel psychrotolerant species isolated from sauerkraut.</title>
        <authorList>
            <person name="Heng Y.C."/>
            <person name="Silvaraju S."/>
            <person name="Lee J.K.Y."/>
            <person name="Kittelmann S."/>
        </authorList>
    </citation>
    <scope>NUCLEOTIDE SEQUENCE [LARGE SCALE GENOMIC DNA]</scope>
    <source>
        <strain evidence="10 11">WILCCON 0030</strain>
    </source>
</reference>
<dbReference type="SUPFAM" id="SSF46785">
    <property type="entry name" value="Winged helix' DNA-binding domain"/>
    <property type="match status" value="1"/>
</dbReference>
<dbReference type="Gene3D" id="3.40.50.300">
    <property type="entry name" value="P-loop containing nucleotide triphosphate hydrolases"/>
    <property type="match status" value="1"/>
</dbReference>
<dbReference type="Pfam" id="PF01580">
    <property type="entry name" value="FtsK_SpoIIIE"/>
    <property type="match status" value="1"/>
</dbReference>
<organism evidence="10 11">
    <name type="scientific">Lactiplantibacillus brownii</name>
    <dbReference type="NCBI Taxonomy" id="3069269"/>
    <lineage>
        <taxon>Bacteria</taxon>
        <taxon>Bacillati</taxon>
        <taxon>Bacillota</taxon>
        <taxon>Bacilli</taxon>
        <taxon>Lactobacillales</taxon>
        <taxon>Lactobacillaceae</taxon>
        <taxon>Lactiplantibacillus</taxon>
    </lineage>
</organism>
<evidence type="ECO:0000256" key="5">
    <source>
        <dbReference type="ARBA" id="ARBA00023125"/>
    </source>
</evidence>
<dbReference type="PANTHER" id="PTHR22683">
    <property type="entry name" value="SPORULATION PROTEIN RELATED"/>
    <property type="match status" value="1"/>
</dbReference>
<evidence type="ECO:0000256" key="3">
    <source>
        <dbReference type="ARBA" id="ARBA00022741"/>
    </source>
</evidence>
<comment type="similarity">
    <text evidence="1">Belongs to the FtsK/SpoIIIE/SftA family.</text>
</comment>
<dbReference type="SUPFAM" id="SSF52540">
    <property type="entry name" value="P-loop containing nucleoside triphosphate hydrolases"/>
    <property type="match status" value="1"/>
</dbReference>
<evidence type="ECO:0000256" key="2">
    <source>
        <dbReference type="ARBA" id="ARBA00020887"/>
    </source>
</evidence>
<name>A0ABU1A8E5_9LACO</name>
<dbReference type="InterPro" id="IPR003593">
    <property type="entry name" value="AAA+_ATPase"/>
</dbReference>
<feature type="region of interest" description="Disordered" evidence="8">
    <location>
        <begin position="306"/>
        <end position="358"/>
    </location>
</feature>
<dbReference type="Proteomes" id="UP001227831">
    <property type="component" value="Unassembled WGS sequence"/>
</dbReference>
<evidence type="ECO:0000256" key="4">
    <source>
        <dbReference type="ARBA" id="ARBA00022840"/>
    </source>
</evidence>
<dbReference type="PROSITE" id="PS50901">
    <property type="entry name" value="FTSK"/>
    <property type="match status" value="1"/>
</dbReference>
<protein>
    <recommendedName>
        <fullName evidence="2">DNA translocase FtsK</fullName>
    </recommendedName>
</protein>
<dbReference type="EMBL" id="JAVCWF010000001">
    <property type="protein sequence ID" value="MDQ7937182.1"/>
    <property type="molecule type" value="Genomic_DNA"/>
</dbReference>
<dbReference type="InterPro" id="IPR036388">
    <property type="entry name" value="WH-like_DNA-bd_sf"/>
</dbReference>
<evidence type="ECO:0000256" key="8">
    <source>
        <dbReference type="SAM" id="MobiDB-lite"/>
    </source>
</evidence>
<sequence>MNHYDGPAFYRKYRDFITKKPTSAAASQSTSTAPRPASAGLSAATSAAKPVYSTGATVQSAASQPTSTEPFNGVTHGDFHPTHIPAQLTRSNVAVGVTVTHDETAYLEVEASLHKPIETYFLFADEASTSEPIVELSAAPVAETNYPATEITSEAAPTVVFEPATSVTSVATTMATSTAPTEVFEPTSLVSASMAASDSAVTSMVNSAESVTPPTSETSTESTILSTEAETTTIESAEITSSADSAAVSAATQLADLAETADSESPSSAPISTAAKPNHGLGLSLDAIMTEEHNAQSDLALFKDQPEAETAETPVSEQSMGTDDAGDDEMYQPVGVRPRAQPAVKPASSATKVTSQAPIAASAASATSADAEPTSAVHSGTSAAPVLADKDLAAYHLPPLDLLKAPVVPDESEMDDWIESKASALDESLDAFGVDANVVDWTVGPTVTQFQVKLARGVKVSKITNLNDDLKLALAAKDIRIEAPIPGRNTVGIEIPNKKSRPVMLSEVLNSQKFKDSRSPLTVALGVDLFGQPQVTDLRKMPHGLIAGATGSGKSVFINSILVSLLYKANPQEVKLLLIDPKAVELAPYDRVPHLLAPVISEPKAASAALKWVVDEMDNRYDKLAAGGARNIEQFNAMAVEHHEDGLKMPYIVIVIDELADLMMVASSEVQDYIARITQKARAAGIHLLVATQRPSVDVVTGLIKNNIPTRIAFMVASQIDSRTILDASGAERLLGRGDMLYLGNGQSTPIRLQGTYVDSEIDDIAQYVRDQAAPHYEFQPDSLVKHEEAAKNQDDLMPEVLAYLADEDTVSTSKLQRTFSVGYNRAANIIDDLENRNYVSPAKGSKPRDVYFTSDDLTKLQANS</sequence>
<dbReference type="RefSeq" id="WP_308702953.1">
    <property type="nucleotide sequence ID" value="NZ_AP027463.1"/>
</dbReference>
<evidence type="ECO:0000313" key="10">
    <source>
        <dbReference type="EMBL" id="MDQ7937182.1"/>
    </source>
</evidence>
<dbReference type="InterPro" id="IPR002543">
    <property type="entry name" value="FtsK_dom"/>
</dbReference>
<dbReference type="CDD" id="cd01127">
    <property type="entry name" value="TrwB_TraG_TraD_VirD4"/>
    <property type="match status" value="1"/>
</dbReference>
<feature type="binding site" evidence="7">
    <location>
        <begin position="548"/>
        <end position="555"/>
    </location>
    <ligand>
        <name>ATP</name>
        <dbReference type="ChEBI" id="CHEBI:30616"/>
    </ligand>
</feature>
<comment type="subunit">
    <text evidence="6">Homohexamer. Forms a ring that surrounds DNA.</text>
</comment>
<feature type="region of interest" description="Disordered" evidence="8">
    <location>
        <begin position="205"/>
        <end position="231"/>
    </location>
</feature>
<keyword evidence="5" id="KW-0238">DNA-binding</keyword>